<feature type="binding site" evidence="12">
    <location>
        <position position="103"/>
    </location>
    <ligand>
        <name>substrate</name>
    </ligand>
</feature>
<dbReference type="PROSITE" id="PS51480">
    <property type="entry name" value="DHAL"/>
    <property type="match status" value="1"/>
</dbReference>
<dbReference type="PROSITE" id="PS51481">
    <property type="entry name" value="DHAK"/>
    <property type="match status" value="1"/>
</dbReference>
<evidence type="ECO:0000256" key="1">
    <source>
        <dbReference type="ARBA" id="ARBA00003264"/>
    </source>
</evidence>
<dbReference type="GO" id="GO:0005524">
    <property type="term" value="F:ATP binding"/>
    <property type="evidence" value="ECO:0007669"/>
    <property type="project" value="UniProtKB-KW"/>
</dbReference>
<feature type="binding site" evidence="12">
    <location>
        <begin position="52"/>
        <end position="55"/>
    </location>
    <ligand>
        <name>substrate</name>
    </ligand>
</feature>
<dbReference type="NCBIfam" id="TIGR02361">
    <property type="entry name" value="dak_ATP"/>
    <property type="match status" value="1"/>
</dbReference>
<dbReference type="InterPro" id="IPR012734">
    <property type="entry name" value="DhaK_ATP"/>
</dbReference>
<evidence type="ECO:0000256" key="3">
    <source>
        <dbReference type="ARBA" id="ARBA00008757"/>
    </source>
</evidence>
<keyword evidence="4" id="KW-0808">Transferase</keyword>
<keyword evidence="7" id="KW-0319">Glycerol metabolism</keyword>
<evidence type="ECO:0000256" key="2">
    <source>
        <dbReference type="ARBA" id="ARBA00004778"/>
    </source>
</evidence>
<evidence type="ECO:0000259" key="15">
    <source>
        <dbReference type="PROSITE" id="PS51481"/>
    </source>
</evidence>
<dbReference type="SUPFAM" id="SSF82549">
    <property type="entry name" value="DAK1/DegV-like"/>
    <property type="match status" value="1"/>
</dbReference>
<dbReference type="PANTHER" id="PTHR28629:SF14">
    <property type="entry name" value="DIHYDROXYACETONE KINASE 1"/>
    <property type="match status" value="1"/>
</dbReference>
<dbReference type="GO" id="GO:0004371">
    <property type="term" value="F:glycerone kinase activity"/>
    <property type="evidence" value="ECO:0007669"/>
    <property type="project" value="UniProtKB-EC"/>
</dbReference>
<name>A0A4S8MRK4_DENBC</name>
<dbReference type="FunFam" id="1.25.40.340:FF:000001">
    <property type="entry name" value="Dihydroxyacetone kinase 1"/>
    <property type="match status" value="1"/>
</dbReference>
<comment type="function">
    <text evidence="1">Catalyzes both the phosphorylation of dihydroxyacetone and of glyceraldehyde.</text>
</comment>
<dbReference type="AlphaFoldDB" id="A0A4S8MRK4"/>
<dbReference type="GO" id="GO:0050354">
    <property type="term" value="F:triokinase activity"/>
    <property type="evidence" value="ECO:0007669"/>
    <property type="project" value="UniProtKB-EC"/>
</dbReference>
<proteinExistence type="inferred from homology"/>
<comment type="catalytic activity">
    <reaction evidence="9">
        <text>D-glyceraldehyde + ATP = D-glyceraldehyde 3-phosphate + ADP + H(+)</text>
        <dbReference type="Rhea" id="RHEA:13941"/>
        <dbReference type="ChEBI" id="CHEBI:15378"/>
        <dbReference type="ChEBI" id="CHEBI:17378"/>
        <dbReference type="ChEBI" id="CHEBI:30616"/>
        <dbReference type="ChEBI" id="CHEBI:59776"/>
        <dbReference type="ChEBI" id="CHEBI:456216"/>
        <dbReference type="EC" id="2.7.1.28"/>
    </reaction>
</comment>
<dbReference type="OrthoDB" id="1724672at2759"/>
<dbReference type="Gene3D" id="1.25.40.340">
    <property type="match status" value="1"/>
</dbReference>
<dbReference type="FunFam" id="3.30.1180.20:FF:000001">
    <property type="entry name" value="Dihydroxyacetone kinase 1"/>
    <property type="match status" value="1"/>
</dbReference>
<gene>
    <name evidence="16" type="ORF">K435DRAFT_744841</name>
</gene>
<evidence type="ECO:0000256" key="5">
    <source>
        <dbReference type="ARBA" id="ARBA00022741"/>
    </source>
</evidence>
<keyword evidence="6 16" id="KW-0418">Kinase</keyword>
<dbReference type="Gene3D" id="3.40.50.10440">
    <property type="entry name" value="Dihydroxyacetone kinase, domain 1"/>
    <property type="match status" value="1"/>
</dbReference>
<evidence type="ECO:0000256" key="7">
    <source>
        <dbReference type="ARBA" id="ARBA00022798"/>
    </source>
</evidence>
<dbReference type="SUPFAM" id="SSF101473">
    <property type="entry name" value="DhaL-like"/>
    <property type="match status" value="1"/>
</dbReference>
<evidence type="ECO:0000313" key="16">
    <source>
        <dbReference type="EMBL" id="THV05572.1"/>
    </source>
</evidence>
<evidence type="ECO:0000256" key="8">
    <source>
        <dbReference type="ARBA" id="ARBA00022840"/>
    </source>
</evidence>
<dbReference type="Proteomes" id="UP000297245">
    <property type="component" value="Unassembled WGS sequence"/>
</dbReference>
<evidence type="ECO:0000256" key="11">
    <source>
        <dbReference type="PIRSR" id="PIRSR612734-1"/>
    </source>
</evidence>
<comment type="catalytic activity">
    <reaction evidence="10">
        <text>dihydroxyacetone + ATP = dihydroxyacetone phosphate + ADP + H(+)</text>
        <dbReference type="Rhea" id="RHEA:15773"/>
        <dbReference type="ChEBI" id="CHEBI:15378"/>
        <dbReference type="ChEBI" id="CHEBI:16016"/>
        <dbReference type="ChEBI" id="CHEBI:30616"/>
        <dbReference type="ChEBI" id="CHEBI:57642"/>
        <dbReference type="ChEBI" id="CHEBI:456216"/>
        <dbReference type="EC" id="2.7.1.29"/>
    </reaction>
</comment>
<evidence type="ECO:0000256" key="6">
    <source>
        <dbReference type="ARBA" id="ARBA00022777"/>
    </source>
</evidence>
<dbReference type="Gene3D" id="3.30.1180.20">
    <property type="entry name" value="Dihydroxyacetone kinase, domain 2"/>
    <property type="match status" value="1"/>
</dbReference>
<protein>
    <submittedName>
        <fullName evidence="16">Dihydroxyacetone kinase</fullName>
    </submittedName>
</protein>
<dbReference type="EMBL" id="ML179048">
    <property type="protein sequence ID" value="THV05572.1"/>
    <property type="molecule type" value="Genomic_DNA"/>
</dbReference>
<keyword evidence="8" id="KW-0067">ATP-binding</keyword>
<evidence type="ECO:0000256" key="4">
    <source>
        <dbReference type="ARBA" id="ARBA00022679"/>
    </source>
</evidence>
<evidence type="ECO:0000256" key="13">
    <source>
        <dbReference type="SAM" id="MobiDB-lite"/>
    </source>
</evidence>
<accession>A0A4S8MRK4</accession>
<sequence>MKHILNNPESLVVDSLAGLCAVNPALSFDKDNKIVHVTNQDHSKVALVCGGGSGHEPSHSGFVGQGILTAAVCGNVFASPNASQVRRAIDLVHNDKGTVIIVKNYTGDVLNFGLAKEQYAASHAQFADRVKFVIVGDDVAVGRSQGNIVGRRGLAGTCLVYKIAGALAHRGASLEDVYNIAQWTASRVATIGVGLEHCHVPGTGAPSSHLSTSEIEIGMGIHNEPGHQHLSPIPPLSQLMSQLLDLLINQDDKERAFVPFQGSGKDKVVLLLNNLGGISELELSGIVTESKSALLKRGIAIERVLSGSFMTSLNMPGFSITLLLLPTGGTNEPDLPLILSLIDDPSSTPGWKFSSRVPPPAEPTLSIPTSATSTQKPTHTPLPAPTPSTFLSSLESACKALIAAEPQITSFDSIAGDGDCGLTLHAGASAVLASIKSSQISGQDVVGSVIQIASIAEEKMGGTSGALYSIWFSALAQELQRSQATGKGVKEVTGAMWIDALKNALKKLYTYTKARPPSRTLVDPLAAFVDALPDLKTESDVVDPGVWGKAVERAKEAAEKTRELEAKAGRSAYVEGSRLKEEQVPDPGAWGVKIVLEGLGL</sequence>
<dbReference type="PANTHER" id="PTHR28629">
    <property type="entry name" value="TRIOKINASE/FMN CYCLASE"/>
    <property type="match status" value="1"/>
</dbReference>
<dbReference type="GO" id="GO:0005829">
    <property type="term" value="C:cytosol"/>
    <property type="evidence" value="ECO:0007669"/>
    <property type="project" value="TreeGrafter"/>
</dbReference>
<dbReference type="InterPro" id="IPR004007">
    <property type="entry name" value="DhaL_dom"/>
</dbReference>
<comment type="similarity">
    <text evidence="3">Belongs to the dihydroxyacetone kinase (DAK) family.</text>
</comment>
<comment type="pathway">
    <text evidence="2">Polyol metabolism; glycerol fermentation; glycerone phosphate from glycerol (oxidative route): step 2/2.</text>
</comment>
<organism evidence="16 17">
    <name type="scientific">Dendrothele bispora (strain CBS 962.96)</name>
    <dbReference type="NCBI Taxonomy" id="1314807"/>
    <lineage>
        <taxon>Eukaryota</taxon>
        <taxon>Fungi</taxon>
        <taxon>Dikarya</taxon>
        <taxon>Basidiomycota</taxon>
        <taxon>Agaricomycotina</taxon>
        <taxon>Agaricomycetes</taxon>
        <taxon>Agaricomycetidae</taxon>
        <taxon>Agaricales</taxon>
        <taxon>Agaricales incertae sedis</taxon>
        <taxon>Dendrothele</taxon>
    </lineage>
</organism>
<dbReference type="Pfam" id="PF02734">
    <property type="entry name" value="Dak2"/>
    <property type="match status" value="1"/>
</dbReference>
<feature type="compositionally biased region" description="Polar residues" evidence="13">
    <location>
        <begin position="366"/>
        <end position="378"/>
    </location>
</feature>
<evidence type="ECO:0000256" key="12">
    <source>
        <dbReference type="PIRSR" id="PIRSR612734-2"/>
    </source>
</evidence>
<dbReference type="InterPro" id="IPR050861">
    <property type="entry name" value="Dihydroxyacetone_Kinase"/>
</dbReference>
<evidence type="ECO:0000256" key="9">
    <source>
        <dbReference type="ARBA" id="ARBA00047974"/>
    </source>
</evidence>
<feature type="binding site" evidence="12">
    <location>
        <position position="108"/>
    </location>
    <ligand>
        <name>substrate</name>
    </ligand>
</feature>
<feature type="active site" description="Tele-hemiaminal-histidine intermediate" evidence="11">
    <location>
        <position position="222"/>
    </location>
</feature>
<reference evidence="16 17" key="1">
    <citation type="journal article" date="2019" name="Nat. Ecol. Evol.">
        <title>Megaphylogeny resolves global patterns of mushroom evolution.</title>
        <authorList>
            <person name="Varga T."/>
            <person name="Krizsan K."/>
            <person name="Foldi C."/>
            <person name="Dima B."/>
            <person name="Sanchez-Garcia M."/>
            <person name="Sanchez-Ramirez S."/>
            <person name="Szollosi G.J."/>
            <person name="Szarkandi J.G."/>
            <person name="Papp V."/>
            <person name="Albert L."/>
            <person name="Andreopoulos W."/>
            <person name="Angelini C."/>
            <person name="Antonin V."/>
            <person name="Barry K.W."/>
            <person name="Bougher N.L."/>
            <person name="Buchanan P."/>
            <person name="Buyck B."/>
            <person name="Bense V."/>
            <person name="Catcheside P."/>
            <person name="Chovatia M."/>
            <person name="Cooper J."/>
            <person name="Damon W."/>
            <person name="Desjardin D."/>
            <person name="Finy P."/>
            <person name="Geml J."/>
            <person name="Haridas S."/>
            <person name="Hughes K."/>
            <person name="Justo A."/>
            <person name="Karasinski D."/>
            <person name="Kautmanova I."/>
            <person name="Kiss B."/>
            <person name="Kocsube S."/>
            <person name="Kotiranta H."/>
            <person name="LaButti K.M."/>
            <person name="Lechner B.E."/>
            <person name="Liimatainen K."/>
            <person name="Lipzen A."/>
            <person name="Lukacs Z."/>
            <person name="Mihaltcheva S."/>
            <person name="Morgado L.N."/>
            <person name="Niskanen T."/>
            <person name="Noordeloos M.E."/>
            <person name="Ohm R.A."/>
            <person name="Ortiz-Santana B."/>
            <person name="Ovrebo C."/>
            <person name="Racz N."/>
            <person name="Riley R."/>
            <person name="Savchenko A."/>
            <person name="Shiryaev A."/>
            <person name="Soop K."/>
            <person name="Spirin V."/>
            <person name="Szebenyi C."/>
            <person name="Tomsovsky M."/>
            <person name="Tulloss R.E."/>
            <person name="Uehling J."/>
            <person name="Grigoriev I.V."/>
            <person name="Vagvolgyi C."/>
            <person name="Papp T."/>
            <person name="Martin F.M."/>
            <person name="Miettinen O."/>
            <person name="Hibbett D.S."/>
            <person name="Nagy L.G."/>
        </authorList>
    </citation>
    <scope>NUCLEOTIDE SEQUENCE [LARGE SCALE GENOMIC DNA]</scope>
    <source>
        <strain evidence="16 17">CBS 962.96</strain>
    </source>
</reference>
<dbReference type="SMART" id="SM01120">
    <property type="entry name" value="Dak2"/>
    <property type="match status" value="1"/>
</dbReference>
<feature type="domain" description="DhaK" evidence="15">
    <location>
        <begin position="7"/>
        <end position="351"/>
    </location>
</feature>
<evidence type="ECO:0000313" key="17">
    <source>
        <dbReference type="Proteomes" id="UP000297245"/>
    </source>
</evidence>
<evidence type="ECO:0000256" key="10">
    <source>
        <dbReference type="ARBA" id="ARBA00048898"/>
    </source>
</evidence>
<keyword evidence="5" id="KW-0547">Nucleotide-binding</keyword>
<dbReference type="Pfam" id="PF02733">
    <property type="entry name" value="Dak1"/>
    <property type="match status" value="1"/>
</dbReference>
<feature type="domain" description="DhaL" evidence="14">
    <location>
        <begin position="388"/>
        <end position="601"/>
    </location>
</feature>
<dbReference type="InterPro" id="IPR036117">
    <property type="entry name" value="DhaL_dom_sf"/>
</dbReference>
<feature type="region of interest" description="Disordered" evidence="13">
    <location>
        <begin position="350"/>
        <end position="382"/>
    </location>
</feature>
<dbReference type="FunFam" id="3.40.50.10440:FF:000001">
    <property type="entry name" value="Dihydroxyacetone kinase, DhaK subunit"/>
    <property type="match status" value="1"/>
</dbReference>
<dbReference type="UniPathway" id="UPA00617">
    <property type="reaction ID" value="UER00669"/>
</dbReference>
<dbReference type="InterPro" id="IPR004006">
    <property type="entry name" value="DhaK_dom"/>
</dbReference>
<keyword evidence="17" id="KW-1185">Reference proteome</keyword>
<evidence type="ECO:0000259" key="14">
    <source>
        <dbReference type="PROSITE" id="PS51480"/>
    </source>
</evidence>
<dbReference type="GO" id="GO:0019588">
    <property type="term" value="P:anaerobic glycerol catabolic process"/>
    <property type="evidence" value="ECO:0007669"/>
    <property type="project" value="UniProtKB-UniPathway"/>
</dbReference>